<sequence>MVRFEFLCVFNCLFTPAWLSRSLRIHHLRHLIFNRMAAQSGSVVCYIMRFCDTVFLWSGQLTSLITKCRGSLGSVQWFHCYVCTLFYPRGRLILSAMGDLMYICVMVSLLTGYSGPTFLYLLLLSRFLPSLPLLFFPPPLFLLSLLLLSECGQFISTALQFLSLSEEAAVLLLQVCQQVLDVSALVVEGQGQLLGLPGHLAL</sequence>
<evidence type="ECO:0000313" key="3">
    <source>
        <dbReference type="Proteomes" id="UP001356427"/>
    </source>
</evidence>
<feature type="transmembrane region" description="Helical" evidence="1">
    <location>
        <begin position="127"/>
        <end position="148"/>
    </location>
</feature>
<organism evidence="2 3">
    <name type="scientific">Coregonus suidteri</name>
    <dbReference type="NCBI Taxonomy" id="861788"/>
    <lineage>
        <taxon>Eukaryota</taxon>
        <taxon>Metazoa</taxon>
        <taxon>Chordata</taxon>
        <taxon>Craniata</taxon>
        <taxon>Vertebrata</taxon>
        <taxon>Euteleostomi</taxon>
        <taxon>Actinopterygii</taxon>
        <taxon>Neopterygii</taxon>
        <taxon>Teleostei</taxon>
        <taxon>Protacanthopterygii</taxon>
        <taxon>Salmoniformes</taxon>
        <taxon>Salmonidae</taxon>
        <taxon>Coregoninae</taxon>
        <taxon>Coregonus</taxon>
    </lineage>
</organism>
<reference evidence="2 3" key="1">
    <citation type="submission" date="2021-04" db="EMBL/GenBank/DDBJ databases">
        <authorList>
            <person name="De Guttry C."/>
            <person name="Zahm M."/>
            <person name="Klopp C."/>
            <person name="Cabau C."/>
            <person name="Louis A."/>
            <person name="Berthelot C."/>
            <person name="Parey E."/>
            <person name="Roest Crollius H."/>
            <person name="Montfort J."/>
            <person name="Robinson-Rechavi M."/>
            <person name="Bucao C."/>
            <person name="Bouchez O."/>
            <person name="Gislard M."/>
            <person name="Lluch J."/>
            <person name="Milhes M."/>
            <person name="Lampietro C."/>
            <person name="Lopez Roques C."/>
            <person name="Donnadieu C."/>
            <person name="Braasch I."/>
            <person name="Desvignes T."/>
            <person name="Postlethwait J."/>
            <person name="Bobe J."/>
            <person name="Wedekind C."/>
            <person name="Guiguen Y."/>
        </authorList>
    </citation>
    <scope>NUCLEOTIDE SEQUENCE [LARGE SCALE GENOMIC DNA]</scope>
    <source>
        <strain evidence="2">Cs_M1</strain>
        <tissue evidence="2">Blood</tissue>
    </source>
</reference>
<dbReference type="AlphaFoldDB" id="A0AAN8KVA7"/>
<accession>A0AAN8KVA7</accession>
<evidence type="ECO:0000256" key="1">
    <source>
        <dbReference type="SAM" id="Phobius"/>
    </source>
</evidence>
<keyword evidence="1" id="KW-0812">Transmembrane</keyword>
<feature type="transmembrane region" description="Helical" evidence="1">
    <location>
        <begin position="100"/>
        <end position="121"/>
    </location>
</feature>
<gene>
    <name evidence="2" type="ORF">J4Q44_G00311920</name>
</gene>
<name>A0AAN8KVA7_9TELE</name>
<dbReference type="Proteomes" id="UP001356427">
    <property type="component" value="Unassembled WGS sequence"/>
</dbReference>
<comment type="caution">
    <text evidence="2">The sequence shown here is derived from an EMBL/GenBank/DDBJ whole genome shotgun (WGS) entry which is preliminary data.</text>
</comment>
<keyword evidence="3" id="KW-1185">Reference proteome</keyword>
<keyword evidence="1" id="KW-0472">Membrane</keyword>
<proteinExistence type="predicted"/>
<dbReference type="EMBL" id="JAGTTL010000030">
    <property type="protein sequence ID" value="KAK6298137.1"/>
    <property type="molecule type" value="Genomic_DNA"/>
</dbReference>
<evidence type="ECO:0000313" key="2">
    <source>
        <dbReference type="EMBL" id="KAK6298137.1"/>
    </source>
</evidence>
<keyword evidence="1" id="KW-1133">Transmembrane helix</keyword>
<protein>
    <submittedName>
        <fullName evidence="2">Uncharacterized protein</fullName>
    </submittedName>
</protein>